<keyword evidence="3 7" id="KW-0732">Signal</keyword>
<dbReference type="InterPro" id="IPR040693">
    <property type="entry name" value="UGGT_TRXL_1"/>
</dbReference>
<dbReference type="InterPro" id="IPR029044">
    <property type="entry name" value="Nucleotide-diphossugar_trans"/>
</dbReference>
<evidence type="ECO:0000259" key="8">
    <source>
        <dbReference type="Pfam" id="PF18400"/>
    </source>
</evidence>
<evidence type="ECO:0000256" key="4">
    <source>
        <dbReference type="ARBA" id="ARBA00022824"/>
    </source>
</evidence>
<sequence>MVASLRPVHLVVVVFICLVECWPQRLSLFGRGEEDDTVDKDYTDPKNPQKRALSSFEKYSHPIPGDQSVTPRGRRDIGVSVKAHSWPTTIFSPLCEAWSFLDDSIGKTRHSSSTIGSEEQDSLAWRYLDVMVETGGIPSLDSWADWSNKVDGYEYVQSWTNQDSTALALKMASLAAKSETSILDQNLLLMSLSLRARSPHCEMHRSLARDAAIACGIYDLNAHSSIPAAFAVVSRVGKDGDDGTNAVLGTHIILDASLLPAAVDALKSEDYVENTPYEGSSLHMALPDETFHPRYQGEDGIVAILYGHVGTTAFASIYQSLRDSQISFVVRHMGYIPYEEETKMTSGVSPRRATPTVLQGYGVRLDIRNVEYKAFDDGSDDKTKDGDADLDWNEAGHDPAHPARNEYLAGVNLDRLLRRFQGVVDVPLKSDLQALQTALIQSHPAQLRSESIVPPAWQRRPLSLQAAIVIANSTDPLETLKGVSQNLPSVAHSLSNVQVPESFEALAEEASNLAAEVGAVSPGWGDASFGLFVNSRLVDVERPSFNVFLLLDVLRQEANRLYELEMKFRPILKDAAAMWGENEERNADAQWAALQAVRRIFDMGTDQLKKIGKKGLFGTKNSQEKEPEDDGFGEDESSSSNKIRVDVGRGSKSSVLYLNDIEKDPEYKSWPRSIQEMLYRSQFGGAPTVRRNLFTMLVVLDPASGAKNPYLSVAGQLLNSQIPLRIGVLIVNDDDLSRGSALPPEPWRGGDRNFHARDSLLILRHISKKFGGMVAISCLIQISSEIANIAESNAMSVNEYVGLHVSLLMDMGVIHNGQNEQYEMKTLLENSDTSTEQNDVTYESSVKFAIDKLIGPGMSFFNGIPLPKPDGFSINEIFQHELQHIMELVTTGVITDTAPRSIYAKVLSGDNLYKQFHPLLKEDVGEYTVTNSDWRSLILSKNAKPPIYSNVDAIFLVEGVFDLGSPVGINFAVSFLDLINSPPSTWHDSKATSVAFRILPSVLPDSPQSQVLANILCIASQFDPEDIKAVVKTFHGATSHETVADAITSIERSGIGGIAIEKMTLAAKGETSCAVAKSINNGEKNFFVANGRVYVPIDSSINISDISLLVGLEMDRAHAITKIVLPHLLPEAPVRDGAHDEQGFLVLHQTIGTTAAVLSDIMSASSSSSGSRDIVASFDSFQTGEKNPLFFSWNVDLSSVRHLQVKVSVILDPLTEPTQRVAPLLLAIRDVLKLPLRLMIAPRKVVQNDVPLSSYYRFVADSSAIFNSNPPNALFENLPTNHVLTLRMDVPETWDVQQAYAIQDTDNLRCDSRNGCGDQADMLTDDDAIDQVGTEKATIEYGLKNLLFFGQCYDVSKNTPPNGLQLTLNRARSSSDIHSESAAEIQSDGSQSMSNRLRLFGSKESTDTLVMKTAGYWQLRANPGVWDLRIALKSRGAEIYDMVEGSITSSGKVQLVKGSTPTDSKTLLMKDFTNRASLLLVKRKKGLEEASLFSENVDVYANQGNETVHVFSLATGHAYERLLKIMMLSVTKRTSSPVKFWLFENFLSPSFKASAKFMSDRIGCEVEFVTYKWPEWLRGQSEKQRIIWGYKILFLDVLFPLDVKKIIYVDADQVVRGDMTELWNLDLDGAPYGYTPMCDSRVENLGYAFWRTGFWRSHLQGKPYHISALYVVDLDVFRRELVGDKLRSTYQSLSADPNSLSNLDQDLPNYAQHDVRIFSLPQKWLWCESWCSDETKAEAMTIDLCNNPEHKEPKLSMAKRIISGDLFKESWEELDAEVENYNRAYLASETAENYAKAEECQPRN</sequence>
<proteinExistence type="predicted"/>
<feature type="domain" description="UGGT thioredoxin-like" evidence="9">
    <location>
        <begin position="456"/>
        <end position="560"/>
    </location>
</feature>
<keyword evidence="5" id="KW-0325">Glycoprotein</keyword>
<accession>A0ABD3QAA5</accession>
<evidence type="ECO:0000256" key="3">
    <source>
        <dbReference type="ARBA" id="ARBA00022729"/>
    </source>
</evidence>
<dbReference type="PANTHER" id="PTHR11226">
    <property type="entry name" value="UDP-GLUCOSE GLYCOPROTEIN:GLUCOSYLTRANSFERASE"/>
    <property type="match status" value="1"/>
</dbReference>
<dbReference type="CDD" id="cd06432">
    <property type="entry name" value="GT8_HUGT1_C_like"/>
    <property type="match status" value="1"/>
</dbReference>
<comment type="caution">
    <text evidence="12">The sequence shown here is derived from an EMBL/GenBank/DDBJ whole genome shotgun (WGS) entry which is preliminary data.</text>
</comment>
<protein>
    <recommendedName>
        <fullName evidence="14">UDP-glucose:glycoprotein glucosyltransferase</fullName>
    </recommendedName>
</protein>
<evidence type="ECO:0000256" key="5">
    <source>
        <dbReference type="ARBA" id="ARBA00023180"/>
    </source>
</evidence>
<feature type="domain" description="Glucosyltransferase 24 catalytic" evidence="11">
    <location>
        <begin position="1508"/>
        <end position="1780"/>
    </location>
</feature>
<feature type="compositionally biased region" description="Acidic residues" evidence="6">
    <location>
        <begin position="626"/>
        <end position="637"/>
    </location>
</feature>
<comment type="subcellular location">
    <subcellularLocation>
        <location evidence="2">Endoplasmic reticulum lumen</location>
    </subcellularLocation>
</comment>
<evidence type="ECO:0008006" key="14">
    <source>
        <dbReference type="Google" id="ProtNLM"/>
    </source>
</evidence>
<feature type="region of interest" description="Disordered" evidence="6">
    <location>
        <begin position="615"/>
        <end position="644"/>
    </location>
</feature>
<dbReference type="PANTHER" id="PTHR11226:SF0">
    <property type="entry name" value="UDP-GLUCOSE:GLYCOPROTEIN GLUCOSYLTRANSFERASE"/>
    <property type="match status" value="1"/>
</dbReference>
<organism evidence="12 13">
    <name type="scientific">Stephanodiscus triporus</name>
    <dbReference type="NCBI Taxonomy" id="2934178"/>
    <lineage>
        <taxon>Eukaryota</taxon>
        <taxon>Sar</taxon>
        <taxon>Stramenopiles</taxon>
        <taxon>Ochrophyta</taxon>
        <taxon>Bacillariophyta</taxon>
        <taxon>Coscinodiscophyceae</taxon>
        <taxon>Thalassiosirophycidae</taxon>
        <taxon>Stephanodiscales</taxon>
        <taxon>Stephanodiscaceae</taxon>
        <taxon>Stephanodiscus</taxon>
    </lineage>
</organism>
<dbReference type="Pfam" id="PF18402">
    <property type="entry name" value="Thioredoxin_14"/>
    <property type="match status" value="1"/>
</dbReference>
<evidence type="ECO:0000256" key="7">
    <source>
        <dbReference type="SAM" id="SignalP"/>
    </source>
</evidence>
<dbReference type="Pfam" id="PF18404">
    <property type="entry name" value="Glyco_transf_24"/>
    <property type="match status" value="1"/>
</dbReference>
<gene>
    <name evidence="12" type="ORF">ACHAW5_004423</name>
</gene>
<dbReference type="GO" id="GO:0005788">
    <property type="term" value="C:endoplasmic reticulum lumen"/>
    <property type="evidence" value="ECO:0007669"/>
    <property type="project" value="UniProtKB-SubCell"/>
</dbReference>
<dbReference type="Pfam" id="PF18401">
    <property type="entry name" value="Thioredoxin_13"/>
    <property type="match status" value="1"/>
</dbReference>
<dbReference type="InterPro" id="IPR009448">
    <property type="entry name" value="UDP-g_GGtrans"/>
</dbReference>
<feature type="domain" description="UGGT thioredoxin-like" evidence="8">
    <location>
        <begin position="160"/>
        <end position="333"/>
    </location>
</feature>
<evidence type="ECO:0000256" key="2">
    <source>
        <dbReference type="ARBA" id="ARBA00004319"/>
    </source>
</evidence>
<evidence type="ECO:0000259" key="11">
    <source>
        <dbReference type="Pfam" id="PF18404"/>
    </source>
</evidence>
<dbReference type="InterPro" id="IPR040692">
    <property type="entry name" value="UGGT_TRXL_3"/>
</dbReference>
<dbReference type="InterPro" id="IPR040497">
    <property type="entry name" value="Glyco_transf_24"/>
</dbReference>
<reference evidence="12 13" key="1">
    <citation type="submission" date="2024-10" db="EMBL/GenBank/DDBJ databases">
        <title>Updated reference genomes for cyclostephanoid diatoms.</title>
        <authorList>
            <person name="Roberts W.R."/>
            <person name="Alverson A.J."/>
        </authorList>
    </citation>
    <scope>NUCLEOTIDE SEQUENCE [LARGE SCALE GENOMIC DNA]</scope>
    <source>
        <strain evidence="12 13">AJA276-08</strain>
    </source>
</reference>
<name>A0ABD3QAA5_9STRA</name>
<evidence type="ECO:0000313" key="13">
    <source>
        <dbReference type="Proteomes" id="UP001530315"/>
    </source>
</evidence>
<evidence type="ECO:0000256" key="1">
    <source>
        <dbReference type="ARBA" id="ARBA00001913"/>
    </source>
</evidence>
<feature type="chain" id="PRO_5044839381" description="UDP-glucose:glycoprotein glucosyltransferase" evidence="7">
    <location>
        <begin position="24"/>
        <end position="1804"/>
    </location>
</feature>
<feature type="domain" description="UGGT thioredoxin-like" evidence="10">
    <location>
        <begin position="652"/>
        <end position="909"/>
    </location>
</feature>
<keyword evidence="13" id="KW-1185">Reference proteome</keyword>
<dbReference type="Pfam" id="PF18400">
    <property type="entry name" value="Thioredoxin_12"/>
    <property type="match status" value="1"/>
</dbReference>
<dbReference type="SUPFAM" id="SSF53448">
    <property type="entry name" value="Nucleotide-diphospho-sugar transferases"/>
    <property type="match status" value="1"/>
</dbReference>
<dbReference type="EMBL" id="JALLAZ020000385">
    <property type="protein sequence ID" value="KAL3796521.1"/>
    <property type="molecule type" value="Genomic_DNA"/>
</dbReference>
<dbReference type="Pfam" id="PF06427">
    <property type="entry name" value="UDP-g_GGTase"/>
    <property type="match status" value="1"/>
</dbReference>
<evidence type="ECO:0000259" key="9">
    <source>
        <dbReference type="Pfam" id="PF18401"/>
    </source>
</evidence>
<feature type="signal peptide" evidence="7">
    <location>
        <begin position="1"/>
        <end position="23"/>
    </location>
</feature>
<dbReference type="InterPro" id="IPR040694">
    <property type="entry name" value="UGGT_TRXL_2"/>
</dbReference>
<evidence type="ECO:0000259" key="10">
    <source>
        <dbReference type="Pfam" id="PF18402"/>
    </source>
</evidence>
<dbReference type="Gene3D" id="3.90.550.10">
    <property type="entry name" value="Spore Coat Polysaccharide Biosynthesis Protein SpsA, Chain A"/>
    <property type="match status" value="1"/>
</dbReference>
<evidence type="ECO:0000256" key="6">
    <source>
        <dbReference type="SAM" id="MobiDB-lite"/>
    </source>
</evidence>
<evidence type="ECO:0000313" key="12">
    <source>
        <dbReference type="EMBL" id="KAL3796521.1"/>
    </source>
</evidence>
<keyword evidence="4" id="KW-0256">Endoplasmic reticulum</keyword>
<comment type="cofactor">
    <cofactor evidence="1">
        <name>Ca(2+)</name>
        <dbReference type="ChEBI" id="CHEBI:29108"/>
    </cofactor>
</comment>
<dbReference type="Proteomes" id="UP001530315">
    <property type="component" value="Unassembled WGS sequence"/>
</dbReference>